<protein>
    <submittedName>
        <fullName evidence="1">Uncharacterized protein</fullName>
    </submittedName>
</protein>
<evidence type="ECO:0000313" key="1">
    <source>
        <dbReference type="EMBL" id="EGE06709.1"/>
    </source>
</evidence>
<sequence>MASKRGITSQIDSTLPRVSPLPYFLFYVRVSLGPSTAISHEIYTHPAGCAHHGKSKPEGKGEVDVDVVCLLSLLELQLKLRDVVLFPLWEEKEAPASLFLFQLRLHRLQLNTIISQKQRRRPAAPANLYTHSSCSEKHLERCCIRQPADPYPRVNEWWYCLDSLSDLELRMQAK</sequence>
<evidence type="ECO:0000313" key="2">
    <source>
        <dbReference type="Proteomes" id="UP000009169"/>
    </source>
</evidence>
<dbReference type="VEuPathDB" id="FungiDB:TEQG_05704"/>
<accession>F2PXU1</accession>
<organism evidence="1 2">
    <name type="scientific">Trichophyton equinum (strain ATCC MYA-4606 / CBS 127.97)</name>
    <name type="common">Horse ringworm fungus</name>
    <dbReference type="NCBI Taxonomy" id="559882"/>
    <lineage>
        <taxon>Eukaryota</taxon>
        <taxon>Fungi</taxon>
        <taxon>Dikarya</taxon>
        <taxon>Ascomycota</taxon>
        <taxon>Pezizomycotina</taxon>
        <taxon>Eurotiomycetes</taxon>
        <taxon>Eurotiomycetidae</taxon>
        <taxon>Onygenales</taxon>
        <taxon>Arthrodermataceae</taxon>
        <taxon>Trichophyton</taxon>
    </lineage>
</organism>
<gene>
    <name evidence="1" type="ORF">TEQG_05704</name>
</gene>
<proteinExistence type="predicted"/>
<dbReference type="EMBL" id="DS995750">
    <property type="protein sequence ID" value="EGE06709.1"/>
    <property type="molecule type" value="Genomic_DNA"/>
</dbReference>
<name>F2PXU1_TRIEC</name>
<dbReference type="HOGENOM" id="CLU_1603944_0_0_1"/>
<keyword evidence="2" id="KW-1185">Reference proteome</keyword>
<dbReference type="AlphaFoldDB" id="F2PXU1"/>
<reference evidence="2" key="1">
    <citation type="journal article" date="2012" name="MBio">
        <title>Comparative genome analysis of Trichophyton rubrum and related dermatophytes reveals candidate genes involved in infection.</title>
        <authorList>
            <person name="Martinez D.A."/>
            <person name="Oliver B.G."/>
            <person name="Graeser Y."/>
            <person name="Goldberg J.M."/>
            <person name="Li W."/>
            <person name="Martinez-Rossi N.M."/>
            <person name="Monod M."/>
            <person name="Shelest E."/>
            <person name="Barton R.C."/>
            <person name="Birch E."/>
            <person name="Brakhage A.A."/>
            <person name="Chen Z."/>
            <person name="Gurr S.J."/>
            <person name="Heiman D."/>
            <person name="Heitman J."/>
            <person name="Kosti I."/>
            <person name="Rossi A."/>
            <person name="Saif S."/>
            <person name="Samalova M."/>
            <person name="Saunders C.W."/>
            <person name="Shea T."/>
            <person name="Summerbell R.C."/>
            <person name="Xu J."/>
            <person name="Young S."/>
            <person name="Zeng Q."/>
            <person name="Birren B.W."/>
            <person name="Cuomo C.A."/>
            <person name="White T.C."/>
        </authorList>
    </citation>
    <scope>NUCLEOTIDE SEQUENCE [LARGE SCALE GENOMIC DNA]</scope>
    <source>
        <strain evidence="2">ATCC MYA-4606 / CBS 127.97</strain>
    </source>
</reference>
<dbReference type="Proteomes" id="UP000009169">
    <property type="component" value="Unassembled WGS sequence"/>
</dbReference>